<dbReference type="EMBL" id="MN739396">
    <property type="protein sequence ID" value="QHT02587.1"/>
    <property type="molecule type" value="Genomic_DNA"/>
</dbReference>
<sequence length="471" mass="53926">MEPLTINITDIPEDDRIQRYNACGEGMYIGRDPTTMELLNPICRPCPDNIQDNDPNIDMCSNDPSIWLPAQQDSNPSNRIITSNLWTDINTVITTGPDQEVNQIDAVEDTIKDWYIGRMSDKVILNYMNRKGYFNDLDNDTERLNRFKDEVSSTRGSLIFCTEPSGINNTINSLNGREITNLGESWNSNTIIDEENDVKMWDGCDDSNMFGPKNIIMEEIRDWENENNLSENNQSENTSTVGSITEELIYGDMSKGIMGLELFPPNREFEDCINELLNEYDDYNDSAIISEIRDIKNILELEARHIQFIKKKLELLIISSSKVKVKQCMLDYLVLEDICEMSLSYKMLTLLNILFSTIGFNLELSKVNSEDPNIRKKLTMLIDEMGDLIPRSLDKIIEISEEIELDKCGKVSGRTELLKELQTVLFNPPKKSINLELPDLKNFLSEDYMSDNEFNRFAVLAGIGLAVFKFI</sequence>
<dbReference type="AlphaFoldDB" id="A0A6C0CE61"/>
<evidence type="ECO:0000313" key="1">
    <source>
        <dbReference type="EMBL" id="QHT02587.1"/>
    </source>
</evidence>
<name>A0A6C0CE61_9ZZZZ</name>
<accession>A0A6C0CE61</accession>
<reference evidence="1" key="1">
    <citation type="journal article" date="2020" name="Nature">
        <title>Giant virus diversity and host interactions through global metagenomics.</title>
        <authorList>
            <person name="Schulz F."/>
            <person name="Roux S."/>
            <person name="Paez-Espino D."/>
            <person name="Jungbluth S."/>
            <person name="Walsh D.A."/>
            <person name="Denef V.J."/>
            <person name="McMahon K.D."/>
            <person name="Konstantinidis K.T."/>
            <person name="Eloe-Fadrosh E.A."/>
            <person name="Kyrpides N.C."/>
            <person name="Woyke T."/>
        </authorList>
    </citation>
    <scope>NUCLEOTIDE SEQUENCE</scope>
    <source>
        <strain evidence="1">GVMAG-M-3300020595-32</strain>
    </source>
</reference>
<proteinExistence type="predicted"/>
<protein>
    <submittedName>
        <fullName evidence="1">Uncharacterized protein</fullName>
    </submittedName>
</protein>
<organism evidence="1">
    <name type="scientific">viral metagenome</name>
    <dbReference type="NCBI Taxonomy" id="1070528"/>
    <lineage>
        <taxon>unclassified sequences</taxon>
        <taxon>metagenomes</taxon>
        <taxon>organismal metagenomes</taxon>
    </lineage>
</organism>